<gene>
    <name evidence="5" type="primary">paaX_2</name>
    <name evidence="5" type="ORF">Raf01_66440</name>
</gene>
<dbReference type="InterPro" id="IPR036388">
    <property type="entry name" value="WH-like_DNA-bd_sf"/>
</dbReference>
<feature type="compositionally biased region" description="Polar residues" evidence="1">
    <location>
        <begin position="312"/>
        <end position="336"/>
    </location>
</feature>
<protein>
    <submittedName>
        <fullName evidence="5">PaaX family transcriptional regulator</fullName>
    </submittedName>
</protein>
<evidence type="ECO:0000259" key="4">
    <source>
        <dbReference type="Pfam" id="PF20803"/>
    </source>
</evidence>
<feature type="region of interest" description="Disordered" evidence="1">
    <location>
        <begin position="311"/>
        <end position="336"/>
    </location>
</feature>
<reference evidence="5" key="1">
    <citation type="submission" date="2021-01" db="EMBL/GenBank/DDBJ databases">
        <title>Whole genome shotgun sequence of Rugosimonospora africana NBRC 104875.</title>
        <authorList>
            <person name="Komaki H."/>
            <person name="Tamura T."/>
        </authorList>
    </citation>
    <scope>NUCLEOTIDE SEQUENCE</scope>
    <source>
        <strain evidence="5">NBRC 104875</strain>
    </source>
</reference>
<dbReference type="PIRSF" id="PIRSF020623">
    <property type="entry name" value="PaaX"/>
    <property type="match status" value="1"/>
</dbReference>
<feature type="domain" description="Transcriptional repressor PaaX-like C-terminal" evidence="3">
    <location>
        <begin position="218"/>
        <end position="307"/>
    </location>
</feature>
<keyword evidence="6" id="KW-1185">Reference proteome</keyword>
<accession>A0A8J3QYH9</accession>
<dbReference type="EMBL" id="BONZ01000067">
    <property type="protein sequence ID" value="GIH18472.1"/>
    <property type="molecule type" value="Genomic_DNA"/>
</dbReference>
<feature type="domain" description="Transcriptional repressor PaaX-like central Cas2-like" evidence="4">
    <location>
        <begin position="134"/>
        <end position="213"/>
    </location>
</feature>
<organism evidence="5 6">
    <name type="scientific">Rugosimonospora africana</name>
    <dbReference type="NCBI Taxonomy" id="556532"/>
    <lineage>
        <taxon>Bacteria</taxon>
        <taxon>Bacillati</taxon>
        <taxon>Actinomycetota</taxon>
        <taxon>Actinomycetes</taxon>
        <taxon>Micromonosporales</taxon>
        <taxon>Micromonosporaceae</taxon>
        <taxon>Rugosimonospora</taxon>
    </lineage>
</organism>
<dbReference type="GO" id="GO:0006351">
    <property type="term" value="P:DNA-templated transcription"/>
    <property type="evidence" value="ECO:0007669"/>
    <property type="project" value="InterPro"/>
</dbReference>
<dbReference type="Gene3D" id="1.10.10.10">
    <property type="entry name" value="Winged helix-like DNA-binding domain superfamily/Winged helix DNA-binding domain"/>
    <property type="match status" value="1"/>
</dbReference>
<evidence type="ECO:0000259" key="2">
    <source>
        <dbReference type="Pfam" id="PF07848"/>
    </source>
</evidence>
<evidence type="ECO:0000313" key="5">
    <source>
        <dbReference type="EMBL" id="GIH18472.1"/>
    </source>
</evidence>
<feature type="domain" description="Transcriptional repressor PaaX-like N-terminal" evidence="2">
    <location>
        <begin position="48"/>
        <end position="116"/>
    </location>
</feature>
<evidence type="ECO:0000256" key="1">
    <source>
        <dbReference type="SAM" id="MobiDB-lite"/>
    </source>
</evidence>
<dbReference type="InterPro" id="IPR013225">
    <property type="entry name" value="PaaX_C"/>
</dbReference>
<dbReference type="Gene3D" id="1.20.58.1460">
    <property type="match status" value="1"/>
</dbReference>
<dbReference type="Pfam" id="PF08223">
    <property type="entry name" value="PaaX_C"/>
    <property type="match status" value="1"/>
</dbReference>
<dbReference type="Gene3D" id="3.30.70.2650">
    <property type="match status" value="1"/>
</dbReference>
<evidence type="ECO:0000259" key="3">
    <source>
        <dbReference type="Pfam" id="PF08223"/>
    </source>
</evidence>
<evidence type="ECO:0000313" key="6">
    <source>
        <dbReference type="Proteomes" id="UP000642748"/>
    </source>
</evidence>
<dbReference type="PANTHER" id="PTHR30319:SF1">
    <property type="entry name" value="TRANSCRIPTIONAL REPRESSOR PAAX"/>
    <property type="match status" value="1"/>
</dbReference>
<dbReference type="InterPro" id="IPR048846">
    <property type="entry name" value="PaaX-like_central"/>
</dbReference>
<dbReference type="AlphaFoldDB" id="A0A8J3QYH9"/>
<proteinExistence type="predicted"/>
<dbReference type="PANTHER" id="PTHR30319">
    <property type="entry name" value="PHENYLACETIC ACID REGULATOR-RELATED TRANSCRIPTIONAL REPRESSOR"/>
    <property type="match status" value="1"/>
</dbReference>
<name>A0A8J3QYH9_9ACTN</name>
<dbReference type="Proteomes" id="UP000642748">
    <property type="component" value="Unassembled WGS sequence"/>
</dbReference>
<dbReference type="InterPro" id="IPR011965">
    <property type="entry name" value="PaaX_trns_reg"/>
</dbReference>
<dbReference type="Pfam" id="PF20803">
    <property type="entry name" value="PaaX_M"/>
    <property type="match status" value="1"/>
</dbReference>
<comment type="caution">
    <text evidence="5">The sequence shown here is derived from an EMBL/GenBank/DDBJ whole genome shotgun (WGS) entry which is preliminary data.</text>
</comment>
<feature type="region of interest" description="Disordered" evidence="1">
    <location>
        <begin position="1"/>
        <end position="40"/>
    </location>
</feature>
<dbReference type="InterPro" id="IPR012906">
    <property type="entry name" value="PaaX-like_N"/>
</dbReference>
<sequence length="336" mass="37640">MRQGRDCGGATASLAGESRPRRPRRTKLSRVSVEANDEELSQARGTQPRALIVTIYGLYAREVGGWLSVSSLIKLMAELDVEEPAVRSSISRLKRRGILIAEKVRGTAGYALSDRARGILLEGDRRIFERPRAAAEDGWLVAVFSVPEYERDKRHQLRSRLSWLGFGTVASGVWIAPAHVESQVRDVLASNRLTEYVDLFRAEYVAFRPEPDQVASWWDLDGLERTYADFVSSYGPVLAQWRRRRHDDDAAAFADYVQVLTHWRRLPYLDPGLAPELLPRHWRGSQAADIFFELNERLAPAAHRHVAEVTGLQPTGTAQSTGTVEPGRTAQSARTA</sequence>
<dbReference type="Pfam" id="PF07848">
    <property type="entry name" value="PaaX"/>
    <property type="match status" value="1"/>
</dbReference>